<accession>A0ABY7GFQ4</accession>
<dbReference type="Pfam" id="PF00534">
    <property type="entry name" value="Glycos_transf_1"/>
    <property type="match status" value="1"/>
</dbReference>
<proteinExistence type="predicted"/>
<reference evidence="2" key="1">
    <citation type="submission" date="2022-11" db="EMBL/GenBank/DDBJ databases">
        <title>Methylomonas rapida sp. nov., Carotenoid-Producing Obligate Methanotrophs with High Growth Characteristics and Biotechnological Potential.</title>
        <authorList>
            <person name="Tikhonova E.N."/>
            <person name="Suleimanov R.Z."/>
            <person name="Miroshnikov K."/>
            <person name="Oshkin I.Y."/>
            <person name="Belova S.E."/>
            <person name="Danilova O.V."/>
            <person name="Ashikhmin A."/>
            <person name="Konopkin A."/>
            <person name="But S.Y."/>
            <person name="Khmelenina V.N."/>
            <person name="Kuznetsov N."/>
            <person name="Pimenov N.V."/>
            <person name="Dedysh S.N."/>
        </authorList>
    </citation>
    <scope>NUCLEOTIDE SEQUENCE</scope>
    <source>
        <strain evidence="2">MP1</strain>
    </source>
</reference>
<dbReference type="SUPFAM" id="SSF53756">
    <property type="entry name" value="UDP-Glycosyltransferase/glycogen phosphorylase"/>
    <property type="match status" value="1"/>
</dbReference>
<keyword evidence="3" id="KW-1185">Reference proteome</keyword>
<dbReference type="InterPro" id="IPR001296">
    <property type="entry name" value="Glyco_trans_1"/>
</dbReference>
<organism evidence="2 3">
    <name type="scientific">Methylomonas rapida</name>
    <dbReference type="NCBI Taxonomy" id="2963939"/>
    <lineage>
        <taxon>Bacteria</taxon>
        <taxon>Pseudomonadati</taxon>
        <taxon>Pseudomonadota</taxon>
        <taxon>Gammaproteobacteria</taxon>
        <taxon>Methylococcales</taxon>
        <taxon>Methylococcaceae</taxon>
        <taxon>Methylomonas</taxon>
    </lineage>
</organism>
<protein>
    <submittedName>
        <fullName evidence="2">Glycosyltransferase family 1 protein</fullName>
    </submittedName>
</protein>
<dbReference type="PANTHER" id="PTHR46401">
    <property type="entry name" value="GLYCOSYLTRANSFERASE WBBK-RELATED"/>
    <property type="match status" value="1"/>
</dbReference>
<name>A0ABY7GFQ4_9GAMM</name>
<feature type="domain" description="Glycosyl transferase family 1" evidence="1">
    <location>
        <begin position="211"/>
        <end position="351"/>
    </location>
</feature>
<dbReference type="Proteomes" id="UP001162780">
    <property type="component" value="Chromosome"/>
</dbReference>
<gene>
    <name evidence="2" type="ORF">NM686_017190</name>
</gene>
<sequence length="391" mass="45314">MTRIAISAYLRGNNWLGGVSYFRSLVSALRKYPVPNEFSVIILTNQSEAFGFHNDASVNIIDAPWLDSFGRFDYLLNGVIKTSGLINPLLYRYAKKSGIDLITHSPVNVLNACPTLFWMQDFQHCYFPEYFSRYERARRDRNIRLSSKAGDILFSSNSAAKDFRQFFPELTSTRIHVLQFAPLLDDKNNLPTRHELSLKYKFFGDYFFLPNQFWQHKNHSIVVEALRRLPSTFQVVATGILSDSRSNNHIQDILERIDRYSLNDRFKILGVIPRKDLLGLMLHSLCVINPSLFEGWSTTVEEAKYLGKRLLLSDIPVHREQNPLDAIFFSPLEPDELAQAMHRVKDEYSTPREQTRWIQGWDAYETSAERFSSQYIKIAKKILSLEPPENT</sequence>
<dbReference type="PANTHER" id="PTHR46401:SF8">
    <property type="entry name" value="BLL6006 PROTEIN"/>
    <property type="match status" value="1"/>
</dbReference>
<dbReference type="Gene3D" id="3.40.50.2000">
    <property type="entry name" value="Glycogen Phosphorylase B"/>
    <property type="match status" value="1"/>
</dbReference>
<evidence type="ECO:0000259" key="1">
    <source>
        <dbReference type="Pfam" id="PF00534"/>
    </source>
</evidence>
<evidence type="ECO:0000313" key="2">
    <source>
        <dbReference type="EMBL" id="WAR44090.1"/>
    </source>
</evidence>
<dbReference type="EMBL" id="CP113517">
    <property type="protein sequence ID" value="WAR44090.1"/>
    <property type="molecule type" value="Genomic_DNA"/>
</dbReference>
<dbReference type="CDD" id="cd03809">
    <property type="entry name" value="GT4_MtfB-like"/>
    <property type="match status" value="1"/>
</dbReference>
<evidence type="ECO:0000313" key="3">
    <source>
        <dbReference type="Proteomes" id="UP001162780"/>
    </source>
</evidence>
<dbReference type="RefSeq" id="WP_269021874.1">
    <property type="nucleotide sequence ID" value="NZ_CP113517.1"/>
</dbReference>